<feature type="transmembrane region" description="Helical" evidence="1">
    <location>
        <begin position="562"/>
        <end position="584"/>
    </location>
</feature>
<feature type="transmembrane region" description="Helical" evidence="1">
    <location>
        <begin position="129"/>
        <end position="150"/>
    </location>
</feature>
<feature type="transmembrane region" description="Helical" evidence="1">
    <location>
        <begin position="454"/>
        <end position="474"/>
    </location>
</feature>
<evidence type="ECO:0000313" key="3">
    <source>
        <dbReference type="Proteomes" id="UP001330812"/>
    </source>
</evidence>
<keyword evidence="1" id="KW-0472">Membrane</keyword>
<keyword evidence="3" id="KW-1185">Reference proteome</keyword>
<feature type="transmembrane region" description="Helical" evidence="1">
    <location>
        <begin position="40"/>
        <end position="61"/>
    </location>
</feature>
<dbReference type="RefSeq" id="WP_326567416.1">
    <property type="nucleotide sequence ID" value="NZ_CP142149.1"/>
</dbReference>
<accession>A0ABZ1I3A2</accession>
<feature type="transmembrane region" description="Helical" evidence="1">
    <location>
        <begin position="12"/>
        <end position="34"/>
    </location>
</feature>
<feature type="transmembrane region" description="Helical" evidence="1">
    <location>
        <begin position="220"/>
        <end position="241"/>
    </location>
</feature>
<feature type="transmembrane region" description="Helical" evidence="1">
    <location>
        <begin position="100"/>
        <end position="117"/>
    </location>
</feature>
<sequence length="787" mass="81891">MTATIGERRTRTWAHPTAWLVSGLAWLVCVVATGSSPATIVLWVGAIVLGVVAPGVAVVRSCRREPVALIEDVGWGAPVGCVVALLGWLVSALLPFTVPPWVFGPLVVLVVLAFPASRARVLARPAPGWGAAPNLVLAGVMLVVVAWMTMDFLRRTPASPGAAGSIYYPDSVFQLAVVGQLRHAVSLTYPLVHGESYSYQWFAHAVLAHLLDGGADPFDVVVRLAPVTVLPAVVLTTAVVAREVARRVWAGPIVAILLGVVGTTVATLSAEGTSLFMIQTYWWASLTAAFGWLPTVAVAGCAIALIRGRGTGTTAPVALMVPLAVLAAGAKPSNLAVLAGGAALAVVGALAHRMPAKRSLLALATLAGVLLLSLVTIYSSGDNGLHIDVLGGFRRRAAQMFPGLAGARPDDLAMTLPPVPTITVVAGVVLAFGPVLVRLVGLACAGRAERRDPAWWFILGTVLAGVGAVAVLRHPGESEAFFLVSAYPVGLIGSAWGMSALWERHRGRMPARAVLIGGALGVLATVLSAMIFPASVQASLASRFGHAPTSADMSPVRQVAHYLLPFAVTAAILAAVAALAWIGLRGRGRATLSVGAVSALLGTGLLSTGIYLTSAAPTYSQAMTTAEVNLRITADEMAAGKWLAEHSDSDEVLASTRVCTQLQPSISLPDPCTSKTFTLSAVSGRDEYVGGWAYGSRNLNTAWETTTVWNASPFWDPAKLAKEQAAFAAPTQPGLDELYEAGVRWLIADSRGVPADHATLDALATRSWTSSTVSIWHLATPAVPGQE</sequence>
<feature type="transmembrane region" description="Helical" evidence="1">
    <location>
        <begin position="313"/>
        <end position="329"/>
    </location>
</feature>
<feature type="transmembrane region" description="Helical" evidence="1">
    <location>
        <begin position="248"/>
        <end position="269"/>
    </location>
</feature>
<evidence type="ECO:0000256" key="1">
    <source>
        <dbReference type="SAM" id="Phobius"/>
    </source>
</evidence>
<keyword evidence="1" id="KW-0812">Transmembrane</keyword>
<feature type="transmembrane region" description="Helical" evidence="1">
    <location>
        <begin position="514"/>
        <end position="534"/>
    </location>
</feature>
<feature type="transmembrane region" description="Helical" evidence="1">
    <location>
        <begin position="422"/>
        <end position="442"/>
    </location>
</feature>
<feature type="transmembrane region" description="Helical" evidence="1">
    <location>
        <begin position="480"/>
        <end position="502"/>
    </location>
</feature>
<reference evidence="2 3" key="1">
    <citation type="journal article" date="2015" name="Int. J. Syst. Evol. Microbiol.">
        <title>Amycolatopsis rhabdoformis sp. nov., an actinomycete isolated from a tropical forest soil.</title>
        <authorList>
            <person name="Souza W.R."/>
            <person name="Silva R.E."/>
            <person name="Goodfellow M."/>
            <person name="Busarakam K."/>
            <person name="Figueiro F.S."/>
            <person name="Ferreira D."/>
            <person name="Rodrigues-Filho E."/>
            <person name="Moraes L.A.B."/>
            <person name="Zucchi T.D."/>
        </authorList>
    </citation>
    <scope>NUCLEOTIDE SEQUENCE [LARGE SCALE GENOMIC DNA]</scope>
    <source>
        <strain evidence="2 3">NCIMB 14900</strain>
    </source>
</reference>
<dbReference type="EMBL" id="CP142149">
    <property type="protein sequence ID" value="WSE28416.1"/>
    <property type="molecule type" value="Genomic_DNA"/>
</dbReference>
<keyword evidence="1" id="KW-1133">Transmembrane helix</keyword>
<protein>
    <submittedName>
        <fullName evidence="2">Uncharacterized protein</fullName>
    </submittedName>
</protein>
<feature type="transmembrane region" description="Helical" evidence="1">
    <location>
        <begin position="591"/>
        <end position="612"/>
    </location>
</feature>
<evidence type="ECO:0000313" key="2">
    <source>
        <dbReference type="EMBL" id="WSE28416.1"/>
    </source>
</evidence>
<feature type="transmembrane region" description="Helical" evidence="1">
    <location>
        <begin position="335"/>
        <end position="352"/>
    </location>
</feature>
<dbReference type="Proteomes" id="UP001330812">
    <property type="component" value="Chromosome"/>
</dbReference>
<proteinExistence type="predicted"/>
<feature type="transmembrane region" description="Helical" evidence="1">
    <location>
        <begin position="73"/>
        <end position="94"/>
    </location>
</feature>
<name>A0ABZ1I3A2_9PSEU</name>
<gene>
    <name evidence="2" type="ORF">VSH64_37115</name>
</gene>
<feature type="transmembrane region" description="Helical" evidence="1">
    <location>
        <begin position="281"/>
        <end position="306"/>
    </location>
</feature>
<feature type="transmembrane region" description="Helical" evidence="1">
    <location>
        <begin position="359"/>
        <end position="378"/>
    </location>
</feature>
<organism evidence="2 3">
    <name type="scientific">Amycolatopsis rhabdoformis</name>
    <dbReference type="NCBI Taxonomy" id="1448059"/>
    <lineage>
        <taxon>Bacteria</taxon>
        <taxon>Bacillati</taxon>
        <taxon>Actinomycetota</taxon>
        <taxon>Actinomycetes</taxon>
        <taxon>Pseudonocardiales</taxon>
        <taxon>Pseudonocardiaceae</taxon>
        <taxon>Amycolatopsis</taxon>
    </lineage>
</organism>